<evidence type="ECO:0000256" key="4">
    <source>
        <dbReference type="ARBA" id="ARBA00022723"/>
    </source>
</evidence>
<proteinExistence type="predicted"/>
<dbReference type="OrthoDB" id="9796486at2"/>
<dbReference type="PANTHER" id="PTHR47354">
    <property type="entry name" value="NADH OXIDOREDUCTASE HCR"/>
    <property type="match status" value="1"/>
</dbReference>
<dbReference type="Proteomes" id="UP000019150">
    <property type="component" value="Chromosome"/>
</dbReference>
<protein>
    <submittedName>
        <fullName evidence="11">3-ketosteroid-9-alpha-hydroxylase reductase subunit</fullName>
        <ecNumber evidence="11">1.17.1.-</ecNumber>
    </submittedName>
</protein>
<dbReference type="GO" id="GO:0046872">
    <property type="term" value="F:metal ion binding"/>
    <property type="evidence" value="ECO:0007669"/>
    <property type="project" value="UniProtKB-KW"/>
</dbReference>
<feature type="domain" description="FAD-binding FR-type" evidence="10">
    <location>
        <begin position="3"/>
        <end position="109"/>
    </location>
</feature>
<dbReference type="eggNOG" id="COG1018">
    <property type="taxonomic scope" value="Bacteria"/>
</dbReference>
<evidence type="ECO:0000313" key="12">
    <source>
        <dbReference type="Proteomes" id="UP000019150"/>
    </source>
</evidence>
<dbReference type="Gene3D" id="3.40.50.80">
    <property type="entry name" value="Nucleotide-binding domain of ferredoxin-NADP reductase (FNR) module"/>
    <property type="match status" value="1"/>
</dbReference>
<dbReference type="InterPro" id="IPR012675">
    <property type="entry name" value="Beta-grasp_dom_sf"/>
</dbReference>
<dbReference type="InterPro" id="IPR017927">
    <property type="entry name" value="FAD-bd_FR_type"/>
</dbReference>
<dbReference type="CDD" id="cd00207">
    <property type="entry name" value="fer2"/>
    <property type="match status" value="1"/>
</dbReference>
<dbReference type="InterPro" id="IPR008333">
    <property type="entry name" value="Cbr1-like_FAD-bd_dom"/>
</dbReference>
<evidence type="ECO:0000313" key="11">
    <source>
        <dbReference type="EMBL" id="AHH19949.1"/>
    </source>
</evidence>
<dbReference type="Pfam" id="PF00970">
    <property type="entry name" value="FAD_binding_6"/>
    <property type="match status" value="1"/>
</dbReference>
<dbReference type="CDD" id="cd06214">
    <property type="entry name" value="PA_degradation_oxidoreductase_like"/>
    <property type="match status" value="1"/>
</dbReference>
<dbReference type="InterPro" id="IPR050415">
    <property type="entry name" value="MRET"/>
</dbReference>
<dbReference type="InterPro" id="IPR001041">
    <property type="entry name" value="2Fe-2S_ferredoxin-type"/>
</dbReference>
<organism evidence="11 12">
    <name type="scientific">Nocardia nova SH22a</name>
    <dbReference type="NCBI Taxonomy" id="1415166"/>
    <lineage>
        <taxon>Bacteria</taxon>
        <taxon>Bacillati</taxon>
        <taxon>Actinomycetota</taxon>
        <taxon>Actinomycetes</taxon>
        <taxon>Mycobacteriales</taxon>
        <taxon>Nocardiaceae</taxon>
        <taxon>Nocardia</taxon>
    </lineage>
</organism>
<dbReference type="PATRIC" id="fig|1415166.3.peg.5326"/>
<dbReference type="AlphaFoldDB" id="W5TLE3"/>
<dbReference type="Pfam" id="PF00111">
    <property type="entry name" value="Fer2"/>
    <property type="match status" value="1"/>
</dbReference>
<evidence type="ECO:0000256" key="6">
    <source>
        <dbReference type="ARBA" id="ARBA00023002"/>
    </source>
</evidence>
<name>W5TLE3_9NOCA</name>
<dbReference type="EC" id="1.17.1.-" evidence="11"/>
<dbReference type="SUPFAM" id="SSF63380">
    <property type="entry name" value="Riboflavin synthase domain-like"/>
    <property type="match status" value="1"/>
</dbReference>
<reference evidence="11 12" key="1">
    <citation type="journal article" date="2014" name="Appl. Environ. Microbiol.">
        <title>Insights into the Microbial Degradation of Rubber and Gutta-Percha by Analysis of the Complete Genome of Nocardia nova SH22a.</title>
        <authorList>
            <person name="Luo Q."/>
            <person name="Hiessl S."/>
            <person name="Poehlein A."/>
            <person name="Daniel R."/>
            <person name="Steinbuchel A."/>
        </authorList>
    </citation>
    <scope>NUCLEOTIDE SEQUENCE [LARGE SCALE GENOMIC DNA]</scope>
    <source>
        <strain evidence="11">SH22a</strain>
    </source>
</reference>
<dbReference type="Pfam" id="PF00175">
    <property type="entry name" value="NAD_binding_1"/>
    <property type="match status" value="1"/>
</dbReference>
<dbReference type="PROSITE" id="PS51085">
    <property type="entry name" value="2FE2S_FER_2"/>
    <property type="match status" value="1"/>
</dbReference>
<comment type="cofactor">
    <cofactor evidence="1">
        <name>FAD</name>
        <dbReference type="ChEBI" id="CHEBI:57692"/>
    </cofactor>
</comment>
<dbReference type="GO" id="GO:0016491">
    <property type="term" value="F:oxidoreductase activity"/>
    <property type="evidence" value="ECO:0007669"/>
    <property type="project" value="UniProtKB-KW"/>
</dbReference>
<gene>
    <name evidence="11" type="primary">kshB1</name>
    <name evidence="11" type="ORF">NONO_c51650</name>
</gene>
<dbReference type="PRINTS" id="PR00410">
    <property type="entry name" value="PHEHYDRXLASE"/>
</dbReference>
<evidence type="ECO:0000256" key="3">
    <source>
        <dbReference type="ARBA" id="ARBA00022714"/>
    </source>
</evidence>
<keyword evidence="2" id="KW-0285">Flavoprotein</keyword>
<dbReference type="GO" id="GO:0050660">
    <property type="term" value="F:flavin adenine dinucleotide binding"/>
    <property type="evidence" value="ECO:0007669"/>
    <property type="project" value="TreeGrafter"/>
</dbReference>
<dbReference type="Gene3D" id="3.10.20.30">
    <property type="match status" value="1"/>
</dbReference>
<keyword evidence="6 11" id="KW-0560">Oxidoreductase</keyword>
<evidence type="ECO:0000256" key="8">
    <source>
        <dbReference type="ARBA" id="ARBA00023014"/>
    </source>
</evidence>
<dbReference type="InterPro" id="IPR001433">
    <property type="entry name" value="OxRdtase_FAD/NAD-bd"/>
</dbReference>
<dbReference type="KEGG" id="nno:NONO_c51650"/>
<evidence type="ECO:0000256" key="5">
    <source>
        <dbReference type="ARBA" id="ARBA00022827"/>
    </source>
</evidence>
<keyword evidence="4" id="KW-0479">Metal-binding</keyword>
<sequence>MTSRAHEVTVVDVIAETAQATSLVLDIGADLVDAFAYRPGQFITVRVPSSRDGSVARCYSLSSSPHRSEPLTITVKRTRGGYASNWLCDNVSVGTALTVLEPSGVFVPESLDDDLLLCAAGSGITPMAAIVKSVLYAGSGTVTLLYANRDEESVIFGERLAELAAEFPRRLQVLHWLESERGLPDTAGLTALLDDRFDREIFLCGPEGFATVLRSAVAAAGGSRRRIHREEYRSLTENPFAASPSPCVPGTGGTTVEVELDGATYVFDWPRGTRLLDVLLSAGLDPPYVCRESACGTCVCWVAEGATEMVAREALLDEEVAAGFTLACQTVPLSDRVRVTFDRDLP</sequence>
<keyword evidence="3" id="KW-0001">2Fe-2S</keyword>
<dbReference type="SUPFAM" id="SSF54292">
    <property type="entry name" value="2Fe-2S ferredoxin-like"/>
    <property type="match status" value="1"/>
</dbReference>
<evidence type="ECO:0000259" key="10">
    <source>
        <dbReference type="PROSITE" id="PS51384"/>
    </source>
</evidence>
<dbReference type="HOGENOM" id="CLU_003827_14_1_11"/>
<feature type="domain" description="2Fe-2S ferredoxin-type" evidence="9">
    <location>
        <begin position="254"/>
        <end position="345"/>
    </location>
</feature>
<evidence type="ECO:0000256" key="7">
    <source>
        <dbReference type="ARBA" id="ARBA00023004"/>
    </source>
</evidence>
<dbReference type="InterPro" id="IPR001709">
    <property type="entry name" value="Flavoprot_Pyr_Nucl_cyt_Rdtase"/>
</dbReference>
<dbReference type="GO" id="GO:0051537">
    <property type="term" value="F:2 iron, 2 sulfur cluster binding"/>
    <property type="evidence" value="ECO:0007669"/>
    <property type="project" value="UniProtKB-KW"/>
</dbReference>
<evidence type="ECO:0000259" key="9">
    <source>
        <dbReference type="PROSITE" id="PS51085"/>
    </source>
</evidence>
<evidence type="ECO:0000256" key="2">
    <source>
        <dbReference type="ARBA" id="ARBA00022630"/>
    </source>
</evidence>
<dbReference type="SUPFAM" id="SSF52343">
    <property type="entry name" value="Ferredoxin reductase-like, C-terminal NADP-linked domain"/>
    <property type="match status" value="1"/>
</dbReference>
<dbReference type="InterPro" id="IPR039261">
    <property type="entry name" value="FNR_nucleotide-bd"/>
</dbReference>
<dbReference type="Gene3D" id="2.40.30.10">
    <property type="entry name" value="Translation factors"/>
    <property type="match status" value="1"/>
</dbReference>
<keyword evidence="12" id="KW-1185">Reference proteome</keyword>
<dbReference type="PANTHER" id="PTHR47354:SF8">
    <property type="entry name" value="1,2-PHENYLACETYL-COA EPOXIDASE, SUBUNIT E"/>
    <property type="match status" value="1"/>
</dbReference>
<dbReference type="InterPro" id="IPR017938">
    <property type="entry name" value="Riboflavin_synthase-like_b-brl"/>
</dbReference>
<dbReference type="PROSITE" id="PS51384">
    <property type="entry name" value="FAD_FR"/>
    <property type="match status" value="1"/>
</dbReference>
<dbReference type="STRING" id="1415166.NONO_c51650"/>
<dbReference type="PRINTS" id="PR00371">
    <property type="entry name" value="FPNCR"/>
</dbReference>
<accession>W5TLE3</accession>
<dbReference type="EMBL" id="CP006850">
    <property type="protein sequence ID" value="AHH19949.1"/>
    <property type="molecule type" value="Genomic_DNA"/>
</dbReference>
<keyword evidence="7" id="KW-0408">Iron</keyword>
<dbReference type="InterPro" id="IPR036010">
    <property type="entry name" value="2Fe-2S_ferredoxin-like_sf"/>
</dbReference>
<keyword evidence="5" id="KW-0274">FAD</keyword>
<dbReference type="RefSeq" id="WP_025351334.1">
    <property type="nucleotide sequence ID" value="NZ_CP006850.1"/>
</dbReference>
<evidence type="ECO:0000256" key="1">
    <source>
        <dbReference type="ARBA" id="ARBA00001974"/>
    </source>
</evidence>
<keyword evidence="8" id="KW-0411">Iron-sulfur</keyword>